<proteinExistence type="predicted"/>
<evidence type="ECO:0000313" key="1">
    <source>
        <dbReference type="EMBL" id="MBC9813239.1"/>
    </source>
</evidence>
<dbReference type="EMBL" id="JACVEL010000008">
    <property type="protein sequence ID" value="MBC9813239.1"/>
    <property type="molecule type" value="Genomic_DNA"/>
</dbReference>
<sequence>MEGLEPIGATNPETNQPYHEIGYNIELSDGVNIPVYQRGENGALAITQQDLEALGAAGYKIEPAIGTPYSSSYMSTDPSQRMIVAVGGTTITSDHSGSNYNYDTPNKFKQVMITPPKLVQTGFETVPDNKLNQTGEIAFSGNGPDGSGGLPLTIINNSATSQITFETNNAILLAPSGTTRVITGVTFDMNSNVYSSAQINNLNAILNKKFSFKITINNSTSLPSTTYYTGGTFTYDDYSTKEVPVFKPLLSTVKITDLVP</sequence>
<comment type="caution">
    <text evidence="1">The sequence shown here is derived from an EMBL/GenBank/DDBJ whole genome shotgun (WGS) entry which is preliminary data.</text>
</comment>
<dbReference type="RefSeq" id="WP_163492068.1">
    <property type="nucleotide sequence ID" value="NZ_JACVEL010000008.1"/>
</dbReference>
<reference evidence="1" key="1">
    <citation type="submission" date="2020-09" db="EMBL/GenBank/DDBJ databases">
        <title>Taishania pollutisoli gen. nov., sp. nov., Isolated from Tetrabromobisphenol A-Contaminated Soil.</title>
        <authorList>
            <person name="Chen Q."/>
        </authorList>
    </citation>
    <scope>NUCLEOTIDE SEQUENCE</scope>
    <source>
        <strain evidence="1">CZZ-1</strain>
    </source>
</reference>
<accession>A0A8J6TTR4</accession>
<organism evidence="1 2">
    <name type="scientific">Taishania pollutisoli</name>
    <dbReference type="NCBI Taxonomy" id="2766479"/>
    <lineage>
        <taxon>Bacteria</taxon>
        <taxon>Pseudomonadati</taxon>
        <taxon>Bacteroidota</taxon>
        <taxon>Flavobacteriia</taxon>
        <taxon>Flavobacteriales</taxon>
        <taxon>Crocinitomicaceae</taxon>
        <taxon>Taishania</taxon>
    </lineage>
</organism>
<protein>
    <submittedName>
        <fullName evidence="1">Uncharacterized protein</fullName>
    </submittedName>
</protein>
<evidence type="ECO:0000313" key="2">
    <source>
        <dbReference type="Proteomes" id="UP000652681"/>
    </source>
</evidence>
<dbReference type="AlphaFoldDB" id="A0A8J6TTR4"/>
<gene>
    <name evidence="1" type="ORF">H9Y05_12245</name>
</gene>
<dbReference type="Proteomes" id="UP000652681">
    <property type="component" value="Unassembled WGS sequence"/>
</dbReference>
<keyword evidence="2" id="KW-1185">Reference proteome</keyword>
<name>A0A8J6TTR4_9FLAO</name>